<evidence type="ECO:0000313" key="2">
    <source>
        <dbReference type="EMBL" id="EJK57692.1"/>
    </source>
</evidence>
<evidence type="ECO:0000256" key="1">
    <source>
        <dbReference type="SAM" id="MobiDB-lite"/>
    </source>
</evidence>
<dbReference type="Proteomes" id="UP000266841">
    <property type="component" value="Unassembled WGS sequence"/>
</dbReference>
<feature type="non-terminal residue" evidence="2">
    <location>
        <position position="1"/>
    </location>
</feature>
<feature type="compositionally biased region" description="Polar residues" evidence="1">
    <location>
        <begin position="173"/>
        <end position="187"/>
    </location>
</feature>
<feature type="region of interest" description="Disordered" evidence="1">
    <location>
        <begin position="130"/>
        <end position="187"/>
    </location>
</feature>
<proteinExistence type="predicted"/>
<protein>
    <submittedName>
        <fullName evidence="2">Uncharacterized protein</fullName>
    </submittedName>
</protein>
<reference evidence="2 3" key="1">
    <citation type="journal article" date="2012" name="Genome Biol.">
        <title>Genome and low-iron response of an oceanic diatom adapted to chronic iron limitation.</title>
        <authorList>
            <person name="Lommer M."/>
            <person name="Specht M."/>
            <person name="Roy A.S."/>
            <person name="Kraemer L."/>
            <person name="Andreson R."/>
            <person name="Gutowska M.A."/>
            <person name="Wolf J."/>
            <person name="Bergner S.V."/>
            <person name="Schilhabel M.B."/>
            <person name="Klostermeier U.C."/>
            <person name="Beiko R.G."/>
            <person name="Rosenstiel P."/>
            <person name="Hippler M."/>
            <person name="Laroche J."/>
        </authorList>
    </citation>
    <scope>NUCLEOTIDE SEQUENCE [LARGE SCALE GENOMIC DNA]</scope>
    <source>
        <strain evidence="2 3">CCMP1005</strain>
    </source>
</reference>
<keyword evidence="3" id="KW-1185">Reference proteome</keyword>
<organism evidence="2 3">
    <name type="scientific">Thalassiosira oceanica</name>
    <name type="common">Marine diatom</name>
    <dbReference type="NCBI Taxonomy" id="159749"/>
    <lineage>
        <taxon>Eukaryota</taxon>
        <taxon>Sar</taxon>
        <taxon>Stramenopiles</taxon>
        <taxon>Ochrophyta</taxon>
        <taxon>Bacillariophyta</taxon>
        <taxon>Coscinodiscophyceae</taxon>
        <taxon>Thalassiosirophycidae</taxon>
        <taxon>Thalassiosirales</taxon>
        <taxon>Thalassiosiraceae</taxon>
        <taxon>Thalassiosira</taxon>
    </lineage>
</organism>
<name>K0SGS1_THAOC</name>
<evidence type="ECO:0000313" key="3">
    <source>
        <dbReference type="Proteomes" id="UP000266841"/>
    </source>
</evidence>
<gene>
    <name evidence="2" type="ORF">THAOC_22234</name>
</gene>
<dbReference type="AlphaFoldDB" id="K0SGS1"/>
<accession>K0SGS1</accession>
<dbReference type="EMBL" id="AGNL01027289">
    <property type="protein sequence ID" value="EJK57692.1"/>
    <property type="molecule type" value="Genomic_DNA"/>
</dbReference>
<sequence>RRSTDESTLLGEGSEFGHISKFYLHVENICSSPVSKAGRNWATGKFRSSAGILGGGDIMVGPRSTNLSISAKDEDKRARRFSVSNYPRNKVVRTSSRPLAAPALSLPLPAGGLPRGVPVTAQEDVRPIQQGAPSVPLTGFPRGFLEEGSRPTTPAGKTPPSSPMYDSHRLHLPNSTEDSPTLNPATS</sequence>
<comment type="caution">
    <text evidence="2">The sequence shown here is derived from an EMBL/GenBank/DDBJ whole genome shotgun (WGS) entry which is preliminary data.</text>
</comment>